<accession>A0A938X0R2</accession>
<organism evidence="2 3">
    <name type="scientific">Mordavella massiliensis</name>
    <dbReference type="NCBI Taxonomy" id="1871024"/>
    <lineage>
        <taxon>Bacteria</taxon>
        <taxon>Bacillati</taxon>
        <taxon>Bacillota</taxon>
        <taxon>Clostridia</taxon>
        <taxon>Eubacteriales</taxon>
        <taxon>Clostridiaceae</taxon>
        <taxon>Mordavella</taxon>
    </lineage>
</organism>
<comment type="caution">
    <text evidence="2">The sequence shown here is derived from an EMBL/GenBank/DDBJ whole genome shotgun (WGS) entry which is preliminary data.</text>
</comment>
<dbReference type="Pfam" id="PF00149">
    <property type="entry name" value="Metallophos"/>
    <property type="match status" value="1"/>
</dbReference>
<dbReference type="RefSeq" id="WP_204909185.1">
    <property type="nucleotide sequence ID" value="NZ_JACJLV010000025.1"/>
</dbReference>
<dbReference type="Gene3D" id="3.60.21.10">
    <property type="match status" value="1"/>
</dbReference>
<proteinExistence type="predicted"/>
<dbReference type="AlphaFoldDB" id="A0A938X0R2"/>
<gene>
    <name evidence="2" type="ORF">H6A13_08590</name>
</gene>
<keyword evidence="3" id="KW-1185">Reference proteome</keyword>
<dbReference type="GO" id="GO:0016787">
    <property type="term" value="F:hydrolase activity"/>
    <property type="evidence" value="ECO:0007669"/>
    <property type="project" value="InterPro"/>
</dbReference>
<evidence type="ECO:0000313" key="3">
    <source>
        <dbReference type="Proteomes" id="UP000713880"/>
    </source>
</evidence>
<dbReference type="SUPFAM" id="SSF56300">
    <property type="entry name" value="Metallo-dependent phosphatases"/>
    <property type="match status" value="1"/>
</dbReference>
<sequence length="238" mass="27757">MNVLVIPDVHLKPWMFERAEEIMKRGTAERAVCLMDIPDDWNQEYNLELYRDTFDAAITFAKRYQDTLWCYGNHDLSYLWNKRESGYSPAAAYTVVKKLDELACALPKGNEIRYVQKIDQVVFCHGGILDYFVRNAVPAASYDDVDEVVRTLNGLSWEYMWNNFSPIWYRPQESVGQMYKPKELLQVVGHTPVERICREWNVLSCDVFSTHRDGTPVGTEEFLVVDTESWEYEGVKGR</sequence>
<dbReference type="EMBL" id="JACJLV010000025">
    <property type="protein sequence ID" value="MBM6827146.1"/>
    <property type="molecule type" value="Genomic_DNA"/>
</dbReference>
<dbReference type="InterPro" id="IPR029052">
    <property type="entry name" value="Metallo-depent_PP-like"/>
</dbReference>
<reference evidence="2" key="2">
    <citation type="journal article" date="2021" name="Sci. Rep.">
        <title>The distribution of antibiotic resistance genes in chicken gut microbiota commensals.</title>
        <authorList>
            <person name="Juricova H."/>
            <person name="Matiasovicova J."/>
            <person name="Kubasova T."/>
            <person name="Cejkova D."/>
            <person name="Rychlik I."/>
        </authorList>
    </citation>
    <scope>NUCLEOTIDE SEQUENCE</scope>
    <source>
        <strain evidence="2">An420c</strain>
    </source>
</reference>
<evidence type="ECO:0000313" key="2">
    <source>
        <dbReference type="EMBL" id="MBM6827146.1"/>
    </source>
</evidence>
<protein>
    <submittedName>
        <fullName evidence="2">Metallophosphoesterase</fullName>
    </submittedName>
</protein>
<reference evidence="2" key="1">
    <citation type="submission" date="2020-08" db="EMBL/GenBank/DDBJ databases">
        <authorList>
            <person name="Cejkova D."/>
            <person name="Kubasova T."/>
            <person name="Jahodarova E."/>
            <person name="Rychlik I."/>
        </authorList>
    </citation>
    <scope>NUCLEOTIDE SEQUENCE</scope>
    <source>
        <strain evidence="2">An420c</strain>
    </source>
</reference>
<feature type="domain" description="Calcineurin-like phosphoesterase" evidence="1">
    <location>
        <begin position="1"/>
        <end position="194"/>
    </location>
</feature>
<evidence type="ECO:0000259" key="1">
    <source>
        <dbReference type="Pfam" id="PF00149"/>
    </source>
</evidence>
<name>A0A938X0R2_9CLOT</name>
<dbReference type="InterPro" id="IPR004843">
    <property type="entry name" value="Calcineurin-like_PHP"/>
</dbReference>
<dbReference type="Proteomes" id="UP000713880">
    <property type="component" value="Unassembled WGS sequence"/>
</dbReference>